<dbReference type="InterPro" id="IPR042197">
    <property type="entry name" value="Apaf_helical"/>
</dbReference>
<keyword evidence="3" id="KW-0963">Cytoplasm</keyword>
<evidence type="ECO:0000256" key="7">
    <source>
        <dbReference type="ARBA" id="ARBA00022821"/>
    </source>
</evidence>
<dbReference type="InterPro" id="IPR044974">
    <property type="entry name" value="Disease_R_plants"/>
</dbReference>
<evidence type="ECO:0000256" key="5">
    <source>
        <dbReference type="ARBA" id="ARBA00022737"/>
    </source>
</evidence>
<keyword evidence="8" id="KW-0067">ATP-binding</keyword>
<protein>
    <submittedName>
        <fullName evidence="10">Late blight resistance homolog R1A-10</fullName>
    </submittedName>
</protein>
<comment type="caution">
    <text evidence="10">The sequence shown here is derived from an EMBL/GenBank/DDBJ whole genome shotgun (WGS) entry which is preliminary data.</text>
</comment>
<keyword evidence="5" id="KW-0677">Repeat</keyword>
<evidence type="ECO:0000256" key="3">
    <source>
        <dbReference type="ARBA" id="ARBA00022490"/>
    </source>
</evidence>
<dbReference type="FunFam" id="1.10.10.10:FF:000322">
    <property type="entry name" value="Probable disease resistance protein At1g63360"/>
    <property type="match status" value="1"/>
</dbReference>
<dbReference type="Gene3D" id="1.10.10.10">
    <property type="entry name" value="Winged helix-like DNA-binding domain superfamily/Winged helix DNA-binding domain"/>
    <property type="match status" value="1"/>
</dbReference>
<feature type="domain" description="Disease resistance protein winged helix" evidence="9">
    <location>
        <begin position="106"/>
        <end position="175"/>
    </location>
</feature>
<dbReference type="AlphaFoldDB" id="A0A8S0PZR4"/>
<keyword evidence="7" id="KW-0611">Plant defense</keyword>
<dbReference type="OrthoDB" id="912863at2759"/>
<evidence type="ECO:0000313" key="10">
    <source>
        <dbReference type="EMBL" id="CAA2959334.1"/>
    </source>
</evidence>
<evidence type="ECO:0000313" key="11">
    <source>
        <dbReference type="Proteomes" id="UP000594638"/>
    </source>
</evidence>
<evidence type="ECO:0000256" key="2">
    <source>
        <dbReference type="ARBA" id="ARBA00008894"/>
    </source>
</evidence>
<keyword evidence="11" id="KW-1185">Reference proteome</keyword>
<dbReference type="InterPro" id="IPR058922">
    <property type="entry name" value="WHD_DRP"/>
</dbReference>
<accession>A0A8S0PZR4</accession>
<evidence type="ECO:0000256" key="4">
    <source>
        <dbReference type="ARBA" id="ARBA00022614"/>
    </source>
</evidence>
<dbReference type="Pfam" id="PF23559">
    <property type="entry name" value="WHD_DRP"/>
    <property type="match status" value="1"/>
</dbReference>
<proteinExistence type="inferred from homology"/>
<reference evidence="10 11" key="1">
    <citation type="submission" date="2019-12" db="EMBL/GenBank/DDBJ databases">
        <authorList>
            <person name="Alioto T."/>
            <person name="Alioto T."/>
            <person name="Gomez Garrido J."/>
        </authorList>
    </citation>
    <scope>NUCLEOTIDE SEQUENCE [LARGE SCALE GENOMIC DNA]</scope>
</reference>
<sequence>METLPLTSESWNLLEQNVFKKERCPQELIVIGKQIATKCHGLPLSIIMIAGVLSSMEKIERLWLKVAESLSSYISQKADEYIPILKLSYMHLPNHLKPCFLYLSAYKEDEEIRVRKLLLLWIAEGFIEKREHKSLEDVAEEYLVELINRSPLQVSRRRSDNGVKACSLHDLVLDMCWKIAEEEKFLFRQ</sequence>
<dbReference type="GO" id="GO:0005737">
    <property type="term" value="C:cytoplasm"/>
    <property type="evidence" value="ECO:0007669"/>
    <property type="project" value="UniProtKB-SubCell"/>
</dbReference>
<keyword evidence="4" id="KW-0433">Leucine-rich repeat</keyword>
<organism evidence="10 11">
    <name type="scientific">Olea europaea subsp. europaea</name>
    <dbReference type="NCBI Taxonomy" id="158383"/>
    <lineage>
        <taxon>Eukaryota</taxon>
        <taxon>Viridiplantae</taxon>
        <taxon>Streptophyta</taxon>
        <taxon>Embryophyta</taxon>
        <taxon>Tracheophyta</taxon>
        <taxon>Spermatophyta</taxon>
        <taxon>Magnoliopsida</taxon>
        <taxon>eudicotyledons</taxon>
        <taxon>Gunneridae</taxon>
        <taxon>Pentapetalae</taxon>
        <taxon>asterids</taxon>
        <taxon>lamiids</taxon>
        <taxon>Lamiales</taxon>
        <taxon>Oleaceae</taxon>
        <taxon>Oleeae</taxon>
        <taxon>Olea</taxon>
    </lineage>
</organism>
<evidence type="ECO:0000256" key="8">
    <source>
        <dbReference type="ARBA" id="ARBA00022840"/>
    </source>
</evidence>
<dbReference type="GO" id="GO:0005524">
    <property type="term" value="F:ATP binding"/>
    <property type="evidence" value="ECO:0007669"/>
    <property type="project" value="UniProtKB-KW"/>
</dbReference>
<keyword evidence="6" id="KW-0547">Nucleotide-binding</keyword>
<dbReference type="InterPro" id="IPR036388">
    <property type="entry name" value="WH-like_DNA-bd_sf"/>
</dbReference>
<evidence type="ECO:0000256" key="1">
    <source>
        <dbReference type="ARBA" id="ARBA00004496"/>
    </source>
</evidence>
<evidence type="ECO:0000259" key="9">
    <source>
        <dbReference type="Pfam" id="PF23559"/>
    </source>
</evidence>
<name>A0A8S0PZR4_OLEEU</name>
<dbReference type="EMBL" id="CACTIH010000318">
    <property type="protein sequence ID" value="CAA2959334.1"/>
    <property type="molecule type" value="Genomic_DNA"/>
</dbReference>
<dbReference type="InterPro" id="IPR027417">
    <property type="entry name" value="P-loop_NTPase"/>
</dbReference>
<dbReference type="Gene3D" id="1.10.8.430">
    <property type="entry name" value="Helical domain of apoptotic protease-activating factors"/>
    <property type="match status" value="1"/>
</dbReference>
<dbReference type="Gramene" id="OE9A096250T1">
    <property type="protein sequence ID" value="OE9A096250C1"/>
    <property type="gene ID" value="OE9A096250"/>
</dbReference>
<dbReference type="Proteomes" id="UP000594638">
    <property type="component" value="Unassembled WGS sequence"/>
</dbReference>
<dbReference type="GO" id="GO:0043531">
    <property type="term" value="F:ADP binding"/>
    <property type="evidence" value="ECO:0007669"/>
    <property type="project" value="InterPro"/>
</dbReference>
<dbReference type="SUPFAM" id="SSF52540">
    <property type="entry name" value="P-loop containing nucleoside triphosphate hydrolases"/>
    <property type="match status" value="1"/>
</dbReference>
<dbReference type="PANTHER" id="PTHR23155">
    <property type="entry name" value="DISEASE RESISTANCE PROTEIN RP"/>
    <property type="match status" value="1"/>
</dbReference>
<dbReference type="PANTHER" id="PTHR23155:SF1152">
    <property type="entry name" value="AAA+ ATPASE DOMAIN-CONTAINING PROTEIN"/>
    <property type="match status" value="1"/>
</dbReference>
<dbReference type="GO" id="GO:0098542">
    <property type="term" value="P:defense response to other organism"/>
    <property type="evidence" value="ECO:0007669"/>
    <property type="project" value="TreeGrafter"/>
</dbReference>
<gene>
    <name evidence="10" type="ORF">OLEA9_A096250</name>
</gene>
<comment type="subcellular location">
    <subcellularLocation>
        <location evidence="1">Cytoplasm</location>
    </subcellularLocation>
</comment>
<evidence type="ECO:0000256" key="6">
    <source>
        <dbReference type="ARBA" id="ARBA00022741"/>
    </source>
</evidence>
<comment type="similarity">
    <text evidence="2">Belongs to the disease resistance NB-LRR family.</text>
</comment>